<dbReference type="PANTHER" id="PTHR31361:SF1">
    <property type="entry name" value="BETA-GLUCAN SYNTHESIS-ASSOCIATED PROTEIN KRE6-RELATED"/>
    <property type="match status" value="1"/>
</dbReference>
<dbReference type="FunCoup" id="A0A316YQZ6">
    <property type="interactions" value="65"/>
</dbReference>
<dbReference type="EMBL" id="KZ819635">
    <property type="protein sequence ID" value="PWN91436.1"/>
    <property type="molecule type" value="Genomic_DNA"/>
</dbReference>
<dbReference type="Pfam" id="PF03935">
    <property type="entry name" value="SKN1_KRE6_Sbg1"/>
    <property type="match status" value="1"/>
</dbReference>
<evidence type="ECO:0000256" key="6">
    <source>
        <dbReference type="ARBA" id="ARBA00023136"/>
    </source>
</evidence>
<reference evidence="12 13" key="1">
    <citation type="journal article" date="2018" name="Mol. Biol. Evol.">
        <title>Broad Genomic Sampling Reveals a Smut Pathogenic Ancestry of the Fungal Clade Ustilaginomycotina.</title>
        <authorList>
            <person name="Kijpornyongpan T."/>
            <person name="Mondo S.J."/>
            <person name="Barry K."/>
            <person name="Sandor L."/>
            <person name="Lee J."/>
            <person name="Lipzen A."/>
            <person name="Pangilinan J."/>
            <person name="LaButti K."/>
            <person name="Hainaut M."/>
            <person name="Henrissat B."/>
            <person name="Grigoriev I.V."/>
            <person name="Spatafora J.W."/>
            <person name="Aime M.C."/>
        </authorList>
    </citation>
    <scope>NUCLEOTIDE SEQUENCE [LARGE SCALE GENOMIC DNA]</scope>
    <source>
        <strain evidence="12 13">MCA 4198</strain>
    </source>
</reference>
<dbReference type="GeneID" id="37042911"/>
<sequence length="634" mass="69078">MPSSRGHRFVPIPSSASPSSSPARSHVSLYPSPQHRSPSVPRYVPGKFSSAKAASHHHATASYRSTSGGNLSSSDNSHSGSFASVEKFGTVDNFAVWRDAAREPEPDDYLHEPDPSRERRGDSTGTIFTRRGLMNVGSLLCLTASLLMVFAGYPILVFLLKKETGTAGGFNLGGTNASGQVPQLPGLRTDVIDADTPVEARTRTSLDGKKMRLVFSDEFNQDGRSFYPGDDPFWEAVNLHYWGTGNFEWYDPAAVTTKDGNLVITLTESPGHNLNFRGGMVSTWNKFCFTGGYIEVRVVLPGAPDVSGLWPAAWTMGNLGRAGYGATTDGMWPYSYDSCDVGTMPNQTYLASQGGGPVAAETTGVFVDQYGPGLSYLPGQRLSRCTCRDSTEHPGPRHSDGSFVGRSAPEIDIIEAQAANRRGARGHVSMSLQLAPFDTGYNLTTEPGAYEFFDTNNAELNSYTGSVYQQAASGLVYTKNSNYMETSAEFDTYGFEYKVGKEPDSHITWTVGGEPQWRMNAKALQADPATEIGQRLVPPEPMYVLLNLGISSSFSYVNFDELKFPATYLVDYVRIWQPEDEINIGCDPPGFPTKDYIDSHYEAYHNPNLTIWTGDETVGGYGQPMPGNSLKGEC</sequence>
<gene>
    <name evidence="12" type="ORF">FA10DRAFT_265292</name>
</gene>
<evidence type="ECO:0000256" key="2">
    <source>
        <dbReference type="ARBA" id="ARBA00010962"/>
    </source>
</evidence>
<dbReference type="STRING" id="215250.A0A316YQZ6"/>
<protein>
    <submittedName>
        <fullName evidence="12">Beta-glucan synthesis-associated</fullName>
    </submittedName>
</protein>
<evidence type="ECO:0000256" key="8">
    <source>
        <dbReference type="ARBA" id="ARBA00023316"/>
    </source>
</evidence>
<dbReference type="Gene3D" id="2.60.120.200">
    <property type="match status" value="2"/>
</dbReference>
<dbReference type="GO" id="GO:0005789">
    <property type="term" value="C:endoplasmic reticulum membrane"/>
    <property type="evidence" value="ECO:0007669"/>
    <property type="project" value="TreeGrafter"/>
</dbReference>
<dbReference type="FunFam" id="2.60.120.200:FF:000135">
    <property type="entry name" value="Related to KRE6-glucan synthase subunit"/>
    <property type="match status" value="1"/>
</dbReference>
<feature type="compositionally biased region" description="Low complexity" evidence="9">
    <location>
        <begin position="60"/>
        <end position="79"/>
    </location>
</feature>
<dbReference type="GO" id="GO:0031505">
    <property type="term" value="P:fungal-type cell wall organization"/>
    <property type="evidence" value="ECO:0007669"/>
    <property type="project" value="TreeGrafter"/>
</dbReference>
<comment type="similarity">
    <text evidence="2">Belongs to the SKN1/KRE6 family.</text>
</comment>
<dbReference type="OrthoDB" id="412647at2759"/>
<feature type="compositionally biased region" description="Low complexity" evidence="9">
    <location>
        <begin position="13"/>
        <end position="25"/>
    </location>
</feature>
<proteinExistence type="inferred from homology"/>
<dbReference type="PANTHER" id="PTHR31361">
    <property type="entry name" value="BETA-GLUCAN SYNTHESIS-ASSOCIATED PROTEIN KRE6-RELATED"/>
    <property type="match status" value="1"/>
</dbReference>
<evidence type="ECO:0000313" key="13">
    <source>
        <dbReference type="Proteomes" id="UP000245768"/>
    </source>
</evidence>
<evidence type="ECO:0000259" key="11">
    <source>
        <dbReference type="PROSITE" id="PS51762"/>
    </source>
</evidence>
<feature type="transmembrane region" description="Helical" evidence="10">
    <location>
        <begin position="139"/>
        <end position="160"/>
    </location>
</feature>
<dbReference type="PROSITE" id="PS51762">
    <property type="entry name" value="GH16_2"/>
    <property type="match status" value="1"/>
</dbReference>
<keyword evidence="13" id="KW-1185">Reference proteome</keyword>
<dbReference type="GO" id="GO:0015926">
    <property type="term" value="F:glucosidase activity"/>
    <property type="evidence" value="ECO:0007669"/>
    <property type="project" value="TreeGrafter"/>
</dbReference>
<feature type="domain" description="GH16" evidence="11">
    <location>
        <begin position="191"/>
        <end position="581"/>
    </location>
</feature>
<keyword evidence="3 10" id="KW-0812">Transmembrane</keyword>
<comment type="subcellular location">
    <subcellularLocation>
        <location evidence="1">Membrane</location>
        <topology evidence="1">Single-pass type II membrane protein</topology>
    </subcellularLocation>
</comment>
<keyword evidence="4" id="KW-0735">Signal-anchor</keyword>
<dbReference type="SUPFAM" id="SSF49899">
    <property type="entry name" value="Concanavalin A-like lectins/glucanases"/>
    <property type="match status" value="1"/>
</dbReference>
<dbReference type="Proteomes" id="UP000245768">
    <property type="component" value="Unassembled WGS sequence"/>
</dbReference>
<evidence type="ECO:0000256" key="1">
    <source>
        <dbReference type="ARBA" id="ARBA00004606"/>
    </source>
</evidence>
<evidence type="ECO:0000256" key="10">
    <source>
        <dbReference type="SAM" id="Phobius"/>
    </source>
</evidence>
<evidence type="ECO:0000256" key="4">
    <source>
        <dbReference type="ARBA" id="ARBA00022968"/>
    </source>
</evidence>
<evidence type="ECO:0000256" key="3">
    <source>
        <dbReference type="ARBA" id="ARBA00022692"/>
    </source>
</evidence>
<dbReference type="AlphaFoldDB" id="A0A316YQZ6"/>
<evidence type="ECO:0000256" key="9">
    <source>
        <dbReference type="SAM" id="MobiDB-lite"/>
    </source>
</evidence>
<evidence type="ECO:0000313" key="12">
    <source>
        <dbReference type="EMBL" id="PWN91436.1"/>
    </source>
</evidence>
<dbReference type="InterPro" id="IPR000757">
    <property type="entry name" value="Beta-glucanase-like"/>
</dbReference>
<keyword evidence="5 10" id="KW-1133">Transmembrane helix</keyword>
<evidence type="ECO:0000256" key="5">
    <source>
        <dbReference type="ARBA" id="ARBA00022989"/>
    </source>
</evidence>
<feature type="region of interest" description="Disordered" evidence="9">
    <location>
        <begin position="104"/>
        <end position="124"/>
    </location>
</feature>
<dbReference type="InterPro" id="IPR005629">
    <property type="entry name" value="Skn1/Kre6/Sbg1"/>
</dbReference>
<dbReference type="CDD" id="cd02180">
    <property type="entry name" value="GH16_fungal_KRE6_glucanase"/>
    <property type="match status" value="1"/>
</dbReference>
<name>A0A316YQZ6_9BASI</name>
<dbReference type="InParanoid" id="A0A316YQZ6"/>
<evidence type="ECO:0000256" key="7">
    <source>
        <dbReference type="ARBA" id="ARBA00023180"/>
    </source>
</evidence>
<keyword evidence="7" id="KW-0325">Glycoprotein</keyword>
<dbReference type="RefSeq" id="XP_025378634.1">
    <property type="nucleotide sequence ID" value="XM_025520995.1"/>
</dbReference>
<keyword evidence="8" id="KW-0961">Cell wall biogenesis/degradation</keyword>
<dbReference type="FunFam" id="2.60.120.200:FF:000259">
    <property type="entry name" value="Chromosome 9, whole genome shotgun sequence"/>
    <property type="match status" value="1"/>
</dbReference>
<dbReference type="GO" id="GO:0006078">
    <property type="term" value="P:(1-&gt;6)-beta-D-glucan biosynthetic process"/>
    <property type="evidence" value="ECO:0007669"/>
    <property type="project" value="TreeGrafter"/>
</dbReference>
<dbReference type="GO" id="GO:0005886">
    <property type="term" value="C:plasma membrane"/>
    <property type="evidence" value="ECO:0007669"/>
    <property type="project" value="TreeGrafter"/>
</dbReference>
<keyword evidence="6 10" id="KW-0472">Membrane</keyword>
<organism evidence="12 13">
    <name type="scientific">Acaromyces ingoldii</name>
    <dbReference type="NCBI Taxonomy" id="215250"/>
    <lineage>
        <taxon>Eukaryota</taxon>
        <taxon>Fungi</taxon>
        <taxon>Dikarya</taxon>
        <taxon>Basidiomycota</taxon>
        <taxon>Ustilaginomycotina</taxon>
        <taxon>Exobasidiomycetes</taxon>
        <taxon>Exobasidiales</taxon>
        <taxon>Cryptobasidiaceae</taxon>
        <taxon>Acaromyces</taxon>
    </lineage>
</organism>
<feature type="compositionally biased region" description="Basic and acidic residues" evidence="9">
    <location>
        <begin position="104"/>
        <end position="122"/>
    </location>
</feature>
<dbReference type="InterPro" id="IPR013320">
    <property type="entry name" value="ConA-like_dom_sf"/>
</dbReference>
<accession>A0A316YQZ6</accession>
<feature type="region of interest" description="Disordered" evidence="9">
    <location>
        <begin position="1"/>
        <end position="79"/>
    </location>
</feature>